<dbReference type="EMBL" id="CP001349">
    <property type="protein sequence ID" value="ACL59940.1"/>
    <property type="molecule type" value="Genomic_DNA"/>
</dbReference>
<gene>
    <name evidence="2" type="ordered locus">Mnod_5094</name>
</gene>
<reference evidence="2 3" key="1">
    <citation type="submission" date="2009-01" db="EMBL/GenBank/DDBJ databases">
        <title>Complete sequence of chromosome of Methylobacterium nodulans ORS 2060.</title>
        <authorList>
            <consortium name="US DOE Joint Genome Institute"/>
            <person name="Lucas S."/>
            <person name="Copeland A."/>
            <person name="Lapidus A."/>
            <person name="Glavina del Rio T."/>
            <person name="Dalin E."/>
            <person name="Tice H."/>
            <person name="Bruce D."/>
            <person name="Goodwin L."/>
            <person name="Pitluck S."/>
            <person name="Sims D."/>
            <person name="Brettin T."/>
            <person name="Detter J.C."/>
            <person name="Han C."/>
            <person name="Larimer F."/>
            <person name="Land M."/>
            <person name="Hauser L."/>
            <person name="Kyrpides N."/>
            <person name="Ivanova N."/>
            <person name="Marx C.J."/>
            <person name="Richardson P."/>
        </authorList>
    </citation>
    <scope>NUCLEOTIDE SEQUENCE [LARGE SCALE GENOMIC DNA]</scope>
    <source>
        <strain evidence="3">LMG 21967 / CNCM I-2342 / ORS 2060</strain>
    </source>
</reference>
<dbReference type="KEGG" id="mno:Mnod_5094"/>
<dbReference type="STRING" id="460265.Mnod_5094"/>
<accession>B8IIR3</accession>
<dbReference type="RefSeq" id="WP_015931559.1">
    <property type="nucleotide sequence ID" value="NC_011894.1"/>
</dbReference>
<evidence type="ECO:0000256" key="1">
    <source>
        <dbReference type="SAM" id="MobiDB-lite"/>
    </source>
</evidence>
<dbReference type="GO" id="GO:0006259">
    <property type="term" value="P:DNA metabolic process"/>
    <property type="evidence" value="ECO:0007669"/>
    <property type="project" value="InterPro"/>
</dbReference>
<proteinExistence type="predicted"/>
<dbReference type="OrthoDB" id="5124088at2"/>
<dbReference type="eggNOG" id="COG3723">
    <property type="taxonomic scope" value="Bacteria"/>
</dbReference>
<feature type="region of interest" description="Disordered" evidence="1">
    <location>
        <begin position="256"/>
        <end position="320"/>
    </location>
</feature>
<dbReference type="GO" id="GO:0003677">
    <property type="term" value="F:DNA binding"/>
    <property type="evidence" value="ECO:0007669"/>
    <property type="project" value="InterPro"/>
</dbReference>
<protein>
    <submittedName>
        <fullName evidence="2">RecT protein</fullName>
    </submittedName>
</protein>
<dbReference type="InterPro" id="IPR004590">
    <property type="entry name" value="ssDNA_annealing_RecT"/>
</dbReference>
<dbReference type="InterPro" id="IPR018330">
    <property type="entry name" value="RecT_fam"/>
</dbReference>
<sequence>MAASTAVAERNPAANPLVLVREQIQSREAEFAAALPAHIPVERFKRILLTAVQNNPDLLKLERRSFFNAAMRAAQDGLLPDGREGAIVEFNGRAQWMPMIAGIRKKVRNSGEVSTWEANVVFENDEFEYQLGDDPKIIHRPALVNRGKPIAAYSIAVLKSGERSREVMTVEEIEKVRKVSRARNGGPWSQWWEEMARKTVARRHSKVLPLSSDLDDLLRRDDELYAFGRKPGQDGQITGLFQPVVNPLSDTIEHQPETAAGADPSDAGEDETETGAQRAEVGESGDCHDPAEGSGAADDFPGNDALSDMRTGRRSSRREG</sequence>
<keyword evidence="3" id="KW-1185">Reference proteome</keyword>
<evidence type="ECO:0000313" key="2">
    <source>
        <dbReference type="EMBL" id="ACL59940.1"/>
    </source>
</evidence>
<organism evidence="2 3">
    <name type="scientific">Methylobacterium nodulans (strain LMG 21967 / CNCM I-2342 / ORS 2060)</name>
    <dbReference type="NCBI Taxonomy" id="460265"/>
    <lineage>
        <taxon>Bacteria</taxon>
        <taxon>Pseudomonadati</taxon>
        <taxon>Pseudomonadota</taxon>
        <taxon>Alphaproteobacteria</taxon>
        <taxon>Hyphomicrobiales</taxon>
        <taxon>Methylobacteriaceae</taxon>
        <taxon>Methylobacterium</taxon>
    </lineage>
</organism>
<dbReference type="Pfam" id="PF03837">
    <property type="entry name" value="RecT"/>
    <property type="match status" value="1"/>
</dbReference>
<dbReference type="NCBIfam" id="TIGR00616">
    <property type="entry name" value="rect"/>
    <property type="match status" value="1"/>
</dbReference>
<dbReference type="Proteomes" id="UP000008207">
    <property type="component" value="Chromosome"/>
</dbReference>
<evidence type="ECO:0000313" key="3">
    <source>
        <dbReference type="Proteomes" id="UP000008207"/>
    </source>
</evidence>
<dbReference type="AlphaFoldDB" id="B8IIR3"/>
<name>B8IIR3_METNO</name>
<dbReference type="HOGENOM" id="CLU_071046_0_0_5"/>